<accession>A0ABX7TYX2</accession>
<protein>
    <recommendedName>
        <fullName evidence="4">Secreted protein</fullName>
    </recommendedName>
</protein>
<proteinExistence type="predicted"/>
<dbReference type="Proteomes" id="UP000663908">
    <property type="component" value="Chromosome"/>
</dbReference>
<evidence type="ECO:0000313" key="2">
    <source>
        <dbReference type="EMBL" id="QTE00607.1"/>
    </source>
</evidence>
<sequence length="212" mass="22004">MFTWPPADKRTTMEKGSSAMSMRFTAKARRGMVALAVAVGLAVGVAGCGGGDTDDKKPNASSSSSKSGGSQESPQEGQSAQPLAELRGPDGLMLQITSAQRDPGGFVTINAQLKNDGSKDAVLSSQLTGNETEIMKNGQSFGGATLVDSKAKKRYYVLRDTDGRPLTTIGVQSVRAGDTVPVFMQFPAPPAGTTEVSFQLPTFASAPIKISG</sequence>
<evidence type="ECO:0008006" key="4">
    <source>
        <dbReference type="Google" id="ProtNLM"/>
    </source>
</evidence>
<gene>
    <name evidence="2" type="ORF">S1361_24965</name>
</gene>
<feature type="region of interest" description="Disordered" evidence="1">
    <location>
        <begin position="48"/>
        <end position="82"/>
    </location>
</feature>
<keyword evidence="3" id="KW-1185">Reference proteome</keyword>
<reference evidence="2 3" key="1">
    <citation type="submission" date="2021-03" db="EMBL/GenBank/DDBJ databases">
        <title>Complete genome sequence of Streptomyces cyanogenus S136, producer of anticancer angucycline landomycin A.</title>
        <authorList>
            <person name="Hrab P."/>
            <person name="Ruckert C."/>
            <person name="Busche T."/>
            <person name="Ostash I."/>
            <person name="Kalinowski J."/>
            <person name="Fedorenko V."/>
            <person name="Yushchuk O."/>
            <person name="Ostash B."/>
        </authorList>
    </citation>
    <scope>NUCLEOTIDE SEQUENCE [LARGE SCALE GENOMIC DNA]</scope>
    <source>
        <strain evidence="2 3">S136</strain>
    </source>
</reference>
<evidence type="ECO:0000313" key="3">
    <source>
        <dbReference type="Proteomes" id="UP000663908"/>
    </source>
</evidence>
<evidence type="ECO:0000256" key="1">
    <source>
        <dbReference type="SAM" id="MobiDB-lite"/>
    </source>
</evidence>
<dbReference type="EMBL" id="CP071839">
    <property type="protein sequence ID" value="QTE00607.1"/>
    <property type="molecule type" value="Genomic_DNA"/>
</dbReference>
<name>A0ABX7TYX2_STRCY</name>
<organism evidence="2 3">
    <name type="scientific">Streptomyces cyanogenus</name>
    <dbReference type="NCBI Taxonomy" id="80860"/>
    <lineage>
        <taxon>Bacteria</taxon>
        <taxon>Bacillati</taxon>
        <taxon>Actinomycetota</taxon>
        <taxon>Actinomycetes</taxon>
        <taxon>Kitasatosporales</taxon>
        <taxon>Streptomycetaceae</taxon>
        <taxon>Streptomyces</taxon>
    </lineage>
</organism>
<feature type="compositionally biased region" description="Low complexity" evidence="1">
    <location>
        <begin position="59"/>
        <end position="82"/>
    </location>
</feature>